<dbReference type="AlphaFoldDB" id="A0A843TCZ2"/>
<evidence type="ECO:0000313" key="2">
    <source>
        <dbReference type="Proteomes" id="UP000652761"/>
    </source>
</evidence>
<protein>
    <submittedName>
        <fullName evidence="1">Uncharacterized protein</fullName>
    </submittedName>
</protein>
<gene>
    <name evidence="1" type="ORF">Taro_002529</name>
</gene>
<evidence type="ECO:0000313" key="1">
    <source>
        <dbReference type="EMBL" id="MQL70232.1"/>
    </source>
</evidence>
<organism evidence="1 2">
    <name type="scientific">Colocasia esculenta</name>
    <name type="common">Wild taro</name>
    <name type="synonym">Arum esculentum</name>
    <dbReference type="NCBI Taxonomy" id="4460"/>
    <lineage>
        <taxon>Eukaryota</taxon>
        <taxon>Viridiplantae</taxon>
        <taxon>Streptophyta</taxon>
        <taxon>Embryophyta</taxon>
        <taxon>Tracheophyta</taxon>
        <taxon>Spermatophyta</taxon>
        <taxon>Magnoliopsida</taxon>
        <taxon>Liliopsida</taxon>
        <taxon>Araceae</taxon>
        <taxon>Aroideae</taxon>
        <taxon>Colocasieae</taxon>
        <taxon>Colocasia</taxon>
    </lineage>
</organism>
<dbReference type="EMBL" id="NMUH01000060">
    <property type="protein sequence ID" value="MQL70232.1"/>
    <property type="molecule type" value="Genomic_DNA"/>
</dbReference>
<comment type="caution">
    <text evidence="1">The sequence shown here is derived from an EMBL/GenBank/DDBJ whole genome shotgun (WGS) entry which is preliminary data.</text>
</comment>
<accession>A0A843TCZ2</accession>
<name>A0A843TCZ2_COLES</name>
<keyword evidence="2" id="KW-1185">Reference proteome</keyword>
<dbReference type="Proteomes" id="UP000652761">
    <property type="component" value="Unassembled WGS sequence"/>
</dbReference>
<reference evidence="1" key="1">
    <citation type="submission" date="2017-07" db="EMBL/GenBank/DDBJ databases">
        <title>Taro Niue Genome Assembly and Annotation.</title>
        <authorList>
            <person name="Atibalentja N."/>
            <person name="Keating K."/>
            <person name="Fields C.J."/>
        </authorList>
    </citation>
    <scope>NUCLEOTIDE SEQUENCE</scope>
    <source>
        <strain evidence="1">Niue_2</strain>
        <tissue evidence="1">Leaf</tissue>
    </source>
</reference>
<proteinExistence type="predicted"/>
<sequence>MNLVQLLTNQVGGRTIFATRFTGDKPFLVREVLEAVEDSVEVAVQVEAAVMGVAPPSLYECRCSHHGVCGRGVPPQVSPPLTLPRRLRRSEILGAQQAPRRRLRRCGCNPPLLRLLLPPPVIGPGHPPSLGRCLPPRRALHSLLHHGRRHLGWPRGAPRATGVTS</sequence>